<dbReference type="InterPro" id="IPR007197">
    <property type="entry name" value="rSAM"/>
</dbReference>
<evidence type="ECO:0000313" key="8">
    <source>
        <dbReference type="Proteomes" id="UP000515472"/>
    </source>
</evidence>
<keyword evidence="4" id="KW-0408">Iron</keyword>
<dbReference type="EMBL" id="AP023213">
    <property type="protein sequence ID" value="BCO11331.1"/>
    <property type="molecule type" value="Genomic_DNA"/>
</dbReference>
<name>A0A7R7FS60_9BACT</name>
<protein>
    <recommendedName>
        <fullName evidence="6">Elp3/MiaA/NifB-like radical SAM core domain-containing protein</fullName>
    </recommendedName>
</protein>
<gene>
    <name evidence="7" type="ORF">GEOBRER4_n1643</name>
</gene>
<evidence type="ECO:0000256" key="3">
    <source>
        <dbReference type="ARBA" id="ARBA00022723"/>
    </source>
</evidence>
<dbReference type="Gene3D" id="3.40.50.280">
    <property type="entry name" value="Cobalamin-binding domain"/>
    <property type="match status" value="1"/>
</dbReference>
<evidence type="ECO:0000256" key="1">
    <source>
        <dbReference type="ARBA" id="ARBA00001966"/>
    </source>
</evidence>
<dbReference type="SMART" id="SM00729">
    <property type="entry name" value="Elp3"/>
    <property type="match status" value="1"/>
</dbReference>
<evidence type="ECO:0000313" key="7">
    <source>
        <dbReference type="EMBL" id="BCO11331.1"/>
    </source>
</evidence>
<keyword evidence="2" id="KW-0949">S-adenosyl-L-methionine</keyword>
<keyword evidence="5" id="KW-0411">Iron-sulfur</keyword>
<keyword evidence="3" id="KW-0479">Metal-binding</keyword>
<dbReference type="CDD" id="cd01335">
    <property type="entry name" value="Radical_SAM"/>
    <property type="match status" value="1"/>
</dbReference>
<dbReference type="SFLD" id="SFLDS00029">
    <property type="entry name" value="Radical_SAM"/>
    <property type="match status" value="1"/>
</dbReference>
<comment type="cofactor">
    <cofactor evidence="1">
        <name>[4Fe-4S] cluster</name>
        <dbReference type="ChEBI" id="CHEBI:49883"/>
    </cofactor>
</comment>
<dbReference type="AlphaFoldDB" id="A0A7R7FS60"/>
<evidence type="ECO:0000256" key="2">
    <source>
        <dbReference type="ARBA" id="ARBA00022691"/>
    </source>
</evidence>
<dbReference type="SUPFAM" id="SSF102114">
    <property type="entry name" value="Radical SAM enzymes"/>
    <property type="match status" value="1"/>
</dbReference>
<dbReference type="InterPro" id="IPR051198">
    <property type="entry name" value="BchE-like"/>
</dbReference>
<evidence type="ECO:0000256" key="5">
    <source>
        <dbReference type="ARBA" id="ARBA00023014"/>
    </source>
</evidence>
<dbReference type="SFLD" id="SFLDG01082">
    <property type="entry name" value="B12-binding_domain_containing"/>
    <property type="match status" value="1"/>
</dbReference>
<dbReference type="Pfam" id="PF04055">
    <property type="entry name" value="Radical_SAM"/>
    <property type="match status" value="1"/>
</dbReference>
<evidence type="ECO:0000256" key="4">
    <source>
        <dbReference type="ARBA" id="ARBA00023004"/>
    </source>
</evidence>
<feature type="domain" description="Elp3/MiaA/NifB-like radical SAM core" evidence="6">
    <location>
        <begin position="187"/>
        <end position="379"/>
    </location>
</feature>
<organism evidence="7 8">
    <name type="scientific">Citrifermentans bremense</name>
    <dbReference type="NCBI Taxonomy" id="60035"/>
    <lineage>
        <taxon>Bacteria</taxon>
        <taxon>Pseudomonadati</taxon>
        <taxon>Thermodesulfobacteriota</taxon>
        <taxon>Desulfuromonadia</taxon>
        <taxon>Geobacterales</taxon>
        <taxon>Geobacteraceae</taxon>
        <taxon>Citrifermentans</taxon>
    </lineage>
</organism>
<dbReference type="PANTHER" id="PTHR43409:SF7">
    <property type="entry name" value="BLL1977 PROTEIN"/>
    <property type="match status" value="1"/>
</dbReference>
<evidence type="ECO:0000259" key="6">
    <source>
        <dbReference type="SMART" id="SM00729"/>
    </source>
</evidence>
<dbReference type="InterPro" id="IPR006638">
    <property type="entry name" value="Elp3/MiaA/NifB-like_rSAM"/>
</dbReference>
<sequence length="385" mass="44340">MDFAKVNISAGPFSRCHKVLLVYGTPYSASNLWSDVPRTRYHLGAAQLSAILKQRGIMARLHFIQDWTDVELQRLRRVIEDEHIDFVCFSVVSEDTFESTLPFMESARNMGRVVILGGSYLRFFNEVPDTPAHYTCRGDGETLPEFILHGDTGLFDRALLTEDIDTLPLMDYEAMRPFFHLSMAETFTLPYLSSRDCPWSCSFCAESIHPRKKPRIRARVKEDIEYLYGNVFPRQITGVHFHGDLLPYYNQEWRESWGDITFPFTACVRGDIEPDLVRWLCRRGANRVLIGVEDADEEYRNTVFNKQVTDRQLFDSIREFHKHGVFTELTFIVGAPGQGPESQDRAQKLVKKIARRWRSKAQAGLNFCPYGSNSNLGQERTGTRT</sequence>
<dbReference type="InterPro" id="IPR058240">
    <property type="entry name" value="rSAM_sf"/>
</dbReference>
<dbReference type="Gene3D" id="3.20.20.70">
    <property type="entry name" value="Aldolase class I"/>
    <property type="match status" value="1"/>
</dbReference>
<dbReference type="InterPro" id="IPR013785">
    <property type="entry name" value="Aldolase_TIM"/>
</dbReference>
<dbReference type="PANTHER" id="PTHR43409">
    <property type="entry name" value="ANAEROBIC MAGNESIUM-PROTOPORPHYRIN IX MONOMETHYL ESTER CYCLASE-RELATED"/>
    <property type="match status" value="1"/>
</dbReference>
<accession>A0A7R7FS60</accession>
<dbReference type="GO" id="GO:0003824">
    <property type="term" value="F:catalytic activity"/>
    <property type="evidence" value="ECO:0007669"/>
    <property type="project" value="InterPro"/>
</dbReference>
<dbReference type="GO" id="GO:0046872">
    <property type="term" value="F:metal ion binding"/>
    <property type="evidence" value="ECO:0007669"/>
    <property type="project" value="UniProtKB-KW"/>
</dbReference>
<reference evidence="7 8" key="1">
    <citation type="submission" date="2020-06" db="EMBL/GenBank/DDBJ databases">
        <title>Interaction of electrochemicaly active bacteria, Geobacter bremensis R4 on different carbon anode.</title>
        <authorList>
            <person name="Meng L."/>
            <person name="Yoshida N."/>
        </authorList>
    </citation>
    <scope>NUCLEOTIDE SEQUENCE [LARGE SCALE GENOMIC DNA]</scope>
    <source>
        <strain evidence="7 8">R4</strain>
    </source>
</reference>
<dbReference type="Proteomes" id="UP000515472">
    <property type="component" value="Chromosome"/>
</dbReference>
<keyword evidence="8" id="KW-1185">Reference proteome</keyword>
<proteinExistence type="predicted"/>
<dbReference type="GO" id="GO:0051536">
    <property type="term" value="F:iron-sulfur cluster binding"/>
    <property type="evidence" value="ECO:0007669"/>
    <property type="project" value="UniProtKB-KW"/>
</dbReference>